<comment type="cofactor">
    <cofactor evidence="10">
        <name>Fe cation</name>
        <dbReference type="ChEBI" id="CHEBI:24875"/>
    </cofactor>
    <text evidence="10">Binds 1 Fe cation per subunit.</text>
</comment>
<dbReference type="InterPro" id="IPR036392">
    <property type="entry name" value="PLAT/LH2_dom_sf"/>
</dbReference>
<dbReference type="GO" id="GO:0006629">
    <property type="term" value="P:lipid metabolic process"/>
    <property type="evidence" value="ECO:0007669"/>
    <property type="project" value="UniProtKB-KW"/>
</dbReference>
<evidence type="ECO:0000256" key="7">
    <source>
        <dbReference type="ARBA" id="ARBA00023002"/>
    </source>
</evidence>
<evidence type="ECO:0000256" key="4">
    <source>
        <dbReference type="ARBA" id="ARBA00022490"/>
    </source>
</evidence>
<feature type="binding site" evidence="11">
    <location>
        <position position="82"/>
    </location>
    <ligand>
        <name>Ca(2+)</name>
        <dbReference type="ChEBI" id="CHEBI:29108"/>
        <label>1</label>
    </ligand>
</feature>
<evidence type="ECO:0000256" key="13">
    <source>
        <dbReference type="PROSITE-ProRule" id="PRU00152"/>
    </source>
</evidence>
<dbReference type="SUPFAM" id="SSF48484">
    <property type="entry name" value="Lipoxigenase"/>
    <property type="match status" value="1"/>
</dbReference>
<feature type="binding site" evidence="11">
    <location>
        <position position="19"/>
    </location>
    <ligand>
        <name>Ca(2+)</name>
        <dbReference type="ChEBI" id="CHEBI:29108"/>
        <label>1</label>
    </ligand>
</feature>
<evidence type="ECO:0000256" key="8">
    <source>
        <dbReference type="ARBA" id="ARBA00023004"/>
    </source>
</evidence>
<evidence type="ECO:0000256" key="14">
    <source>
        <dbReference type="RuleBase" id="RU003974"/>
    </source>
</evidence>
<evidence type="ECO:0000256" key="5">
    <source>
        <dbReference type="ARBA" id="ARBA00022723"/>
    </source>
</evidence>
<dbReference type="Gene3D" id="3.10.450.60">
    <property type="match status" value="1"/>
</dbReference>
<evidence type="ECO:0000256" key="10">
    <source>
        <dbReference type="PIRSR" id="PIRSR601885-1"/>
    </source>
</evidence>
<comment type="caution">
    <text evidence="17">The sequence shown here is derived from an EMBL/GenBank/DDBJ whole genome shotgun (WGS) entry which is preliminary data.</text>
</comment>
<dbReference type="PROSITE" id="PS51393">
    <property type="entry name" value="LIPOXYGENASE_3"/>
    <property type="match status" value="1"/>
</dbReference>
<accession>A0ABD1KRA3</accession>
<evidence type="ECO:0000259" key="15">
    <source>
        <dbReference type="PROSITE" id="PS50095"/>
    </source>
</evidence>
<keyword evidence="9" id="KW-0443">Lipid metabolism</keyword>
<name>A0ABD1KRA3_9TELE</name>
<evidence type="ECO:0000256" key="2">
    <source>
        <dbReference type="ARBA" id="ARBA00005189"/>
    </source>
</evidence>
<gene>
    <name evidence="17" type="ORF">ACEWY4_003457</name>
</gene>
<dbReference type="PRINTS" id="PR00087">
    <property type="entry name" value="LIPOXYGENASE"/>
</dbReference>
<dbReference type="InterPro" id="IPR013819">
    <property type="entry name" value="LipOase_C"/>
</dbReference>
<evidence type="ECO:0000256" key="1">
    <source>
        <dbReference type="ARBA" id="ARBA00004496"/>
    </source>
</evidence>
<dbReference type="PROSITE" id="PS00711">
    <property type="entry name" value="LIPOXYGENASE_1"/>
    <property type="match status" value="1"/>
</dbReference>
<feature type="site" description="Essential for stabilizing binding to COTL1" evidence="12">
    <location>
        <position position="105"/>
    </location>
</feature>
<evidence type="ECO:0000313" key="18">
    <source>
        <dbReference type="Proteomes" id="UP001591681"/>
    </source>
</evidence>
<dbReference type="GO" id="GO:0051213">
    <property type="term" value="F:dioxygenase activity"/>
    <property type="evidence" value="ECO:0007669"/>
    <property type="project" value="UniProtKB-KW"/>
</dbReference>
<dbReference type="Gene3D" id="1.20.245.10">
    <property type="entry name" value="Lipoxygenase-1, Domain 5"/>
    <property type="match status" value="1"/>
</dbReference>
<evidence type="ECO:0008006" key="19">
    <source>
        <dbReference type="Google" id="ProtNLM"/>
    </source>
</evidence>
<dbReference type="InterPro" id="IPR036226">
    <property type="entry name" value="LipOase_C_sf"/>
</dbReference>
<evidence type="ECO:0000256" key="12">
    <source>
        <dbReference type="PIRSR" id="PIRSR601885-3"/>
    </source>
</evidence>
<dbReference type="Pfam" id="PF00305">
    <property type="entry name" value="Lipoxygenase"/>
    <property type="match status" value="1"/>
</dbReference>
<comment type="caution">
    <text evidence="13">Lacks conserved residue(s) required for the propagation of feature annotation.</text>
</comment>
<dbReference type="GO" id="GO:0046872">
    <property type="term" value="F:metal ion binding"/>
    <property type="evidence" value="ECO:0007669"/>
    <property type="project" value="UniProtKB-KW"/>
</dbReference>
<feature type="binding site" evidence="11">
    <location>
        <position position="81"/>
    </location>
    <ligand>
        <name>Ca(2+)</name>
        <dbReference type="ChEBI" id="CHEBI:29108"/>
        <label>1</label>
    </ligand>
</feature>
<dbReference type="PANTHER" id="PTHR11771">
    <property type="entry name" value="LIPOXYGENASE"/>
    <property type="match status" value="1"/>
</dbReference>
<feature type="domain" description="PLAT" evidence="15">
    <location>
        <begin position="4"/>
        <end position="120"/>
    </location>
</feature>
<dbReference type="InterPro" id="IPR001885">
    <property type="entry name" value="LipOase_mml"/>
</dbReference>
<comment type="subcellular location">
    <subcellularLocation>
        <location evidence="1">Cytoplasm</location>
    </subcellularLocation>
</comment>
<comment type="similarity">
    <text evidence="3 14">Belongs to the lipoxygenase family.</text>
</comment>
<dbReference type="EMBL" id="JBHFQA010000003">
    <property type="protein sequence ID" value="KAL2101696.1"/>
    <property type="molecule type" value="Genomic_DNA"/>
</dbReference>
<feature type="binding site" evidence="10">
    <location>
        <position position="374"/>
    </location>
    <ligand>
        <name>Fe cation</name>
        <dbReference type="ChEBI" id="CHEBI:24875"/>
        <note>catalytic</note>
    </ligand>
</feature>
<dbReference type="GO" id="GO:0005737">
    <property type="term" value="C:cytoplasm"/>
    <property type="evidence" value="ECO:0007669"/>
    <property type="project" value="UniProtKB-SubCell"/>
</dbReference>
<evidence type="ECO:0000259" key="16">
    <source>
        <dbReference type="PROSITE" id="PS51393"/>
    </source>
</evidence>
<dbReference type="PRINTS" id="PR00467">
    <property type="entry name" value="MAMLPOXGNASE"/>
</dbReference>
<comment type="pathway">
    <text evidence="2">Lipid metabolism.</text>
</comment>
<keyword evidence="18" id="KW-1185">Reference proteome</keyword>
<evidence type="ECO:0000256" key="3">
    <source>
        <dbReference type="ARBA" id="ARBA00009419"/>
    </source>
</evidence>
<dbReference type="Pfam" id="PF01477">
    <property type="entry name" value="PLAT"/>
    <property type="match status" value="1"/>
</dbReference>
<organism evidence="17 18">
    <name type="scientific">Coilia grayii</name>
    <name type="common">Gray's grenadier anchovy</name>
    <dbReference type="NCBI Taxonomy" id="363190"/>
    <lineage>
        <taxon>Eukaryota</taxon>
        <taxon>Metazoa</taxon>
        <taxon>Chordata</taxon>
        <taxon>Craniata</taxon>
        <taxon>Vertebrata</taxon>
        <taxon>Euteleostomi</taxon>
        <taxon>Actinopterygii</taxon>
        <taxon>Neopterygii</taxon>
        <taxon>Teleostei</taxon>
        <taxon>Clupei</taxon>
        <taxon>Clupeiformes</taxon>
        <taxon>Clupeoidei</taxon>
        <taxon>Engraulidae</taxon>
        <taxon>Coilinae</taxon>
        <taxon>Coilia</taxon>
    </lineage>
</organism>
<dbReference type="InterPro" id="IPR001024">
    <property type="entry name" value="PLAT/LH2_dom"/>
</dbReference>
<dbReference type="Proteomes" id="UP001591681">
    <property type="component" value="Unassembled WGS sequence"/>
</dbReference>
<proteinExistence type="inferred from homology"/>
<feature type="binding site" evidence="10">
    <location>
        <position position="369"/>
    </location>
    <ligand>
        <name>Fe cation</name>
        <dbReference type="ChEBI" id="CHEBI:24875"/>
        <note>catalytic</note>
    </ligand>
</feature>
<evidence type="ECO:0000313" key="17">
    <source>
        <dbReference type="EMBL" id="KAL2101696.1"/>
    </source>
</evidence>
<dbReference type="FunFam" id="1.20.245.10:FF:000001">
    <property type="entry name" value="Arachidonate 5-lipoxygenase a"/>
    <property type="match status" value="1"/>
</dbReference>
<protein>
    <recommendedName>
        <fullName evidence="19">Hydroperoxide isomerase ALOXE3-like</fullName>
    </recommendedName>
</protein>
<dbReference type="Gene3D" id="2.60.60.20">
    <property type="entry name" value="PLAT/LH2 domain"/>
    <property type="match status" value="1"/>
</dbReference>
<dbReference type="SMART" id="SM00308">
    <property type="entry name" value="LH2"/>
    <property type="match status" value="1"/>
</dbReference>
<sequence>MSSLIYNIAVTTGDLFCAGTFSSVYVRLIGTDGVSEQVKLNFKEGLSRNSVSHLELVVPSTLGSVELVEFEAKSFLAIVDDDWFCSKVVVTTPEAENLLFPCYCWVSCHDTKVIREASAKLIFQETRAKSLEDREMQLKKCQKEFRWVGYAPGLPQMVHVNNALALPPETRFSFTKETEFHLTLAAAFVPLKLSALADCRNSWESFGDLDQIFVNKKTKAYEFVQQHWQDDDFFGYQFLNGLNPMVIEKCSELPKTFPVTDDMVRPFLPAGSSLHKEMENGNIFLCDYKDLNCVVGKGNVIHGQQQFLSAPLCLLYATADKKLLPIAIQLKQEPGEENPIFLPSDDQDWLLAKIFVRNAEFNVHELNYHLLRTHLLAEVFFMATVRQLPSAHPLFKLLVLHFRYTLQINIMARDQLMSEEAFFSEHTGIGLIGSTTFLRKALETLTYSSLCLPENIKSRGLEDINNFYYRDDGLKLWNIIHEYVEGVLGYFYTSDDYVQRDSELQLWIKEIFEKAFLQRQSSGMPQCFTSLEQLVEFATMIIFTASVQHTAVNNGQFDIGGWMPNFPGSLRRPPPPSKGKVSEEDILETLPDIGTTVHTMTALYLLSQKSSDYYSLGNYPEQLFVEPKPLELTDDFRRKLEILSYNIKARNVGLPLPYTYLDPENIENSVAV</sequence>
<keyword evidence="4" id="KW-0963">Cytoplasm</keyword>
<keyword evidence="8 10" id="KW-0408">Iron</keyword>
<keyword evidence="5 10" id="KW-0479">Metal-binding</keyword>
<keyword evidence="6 14" id="KW-0223">Dioxygenase</keyword>
<dbReference type="AlphaFoldDB" id="A0ABD1KRA3"/>
<evidence type="ECO:0000256" key="11">
    <source>
        <dbReference type="PIRSR" id="PIRSR601885-2"/>
    </source>
</evidence>
<evidence type="ECO:0000256" key="6">
    <source>
        <dbReference type="ARBA" id="ARBA00022964"/>
    </source>
</evidence>
<dbReference type="SUPFAM" id="SSF49723">
    <property type="entry name" value="Lipase/lipooxygenase domain (PLAT/LH2 domain)"/>
    <property type="match status" value="1"/>
</dbReference>
<reference evidence="17 18" key="1">
    <citation type="submission" date="2024-09" db="EMBL/GenBank/DDBJ databases">
        <title>A chromosome-level genome assembly of Gray's grenadier anchovy, Coilia grayii.</title>
        <authorList>
            <person name="Fu Z."/>
        </authorList>
    </citation>
    <scope>NUCLEOTIDE SEQUENCE [LARGE SCALE GENOMIC DNA]</scope>
    <source>
        <strain evidence="17">G4</strain>
        <tissue evidence="17">Muscle</tissue>
    </source>
</reference>
<keyword evidence="11" id="KW-0106">Calcium</keyword>
<dbReference type="PROSITE" id="PS50095">
    <property type="entry name" value="PLAT"/>
    <property type="match status" value="1"/>
</dbReference>
<feature type="domain" description="Lipoxygenase" evidence="16">
    <location>
        <begin position="120"/>
        <end position="672"/>
    </location>
</feature>
<dbReference type="InterPro" id="IPR020833">
    <property type="entry name" value="LipOase_Fe_BS"/>
</dbReference>
<keyword evidence="7 14" id="KW-0560">Oxidoreductase</keyword>
<feature type="binding site" evidence="10">
    <location>
        <position position="549"/>
    </location>
    <ligand>
        <name>Fe cation</name>
        <dbReference type="ChEBI" id="CHEBI:24875"/>
        <note>catalytic</note>
    </ligand>
</feature>
<evidence type="ECO:0000256" key="9">
    <source>
        <dbReference type="ARBA" id="ARBA00023098"/>
    </source>
</evidence>
<dbReference type="InterPro" id="IPR000907">
    <property type="entry name" value="LipOase"/>
</dbReference>